<keyword evidence="1" id="KW-0808">Transferase</keyword>
<dbReference type="EMBL" id="JAAGOB010000001">
    <property type="protein sequence ID" value="NED94017.1"/>
    <property type="molecule type" value="Genomic_DNA"/>
</dbReference>
<evidence type="ECO:0000313" key="2">
    <source>
        <dbReference type="Proteomes" id="UP000469185"/>
    </source>
</evidence>
<protein>
    <submittedName>
        <fullName evidence="1">N-acetyltransferase</fullName>
    </submittedName>
</protein>
<dbReference type="Proteomes" id="UP000469185">
    <property type="component" value="Unassembled WGS sequence"/>
</dbReference>
<evidence type="ECO:0000313" key="1">
    <source>
        <dbReference type="EMBL" id="NED94017.1"/>
    </source>
</evidence>
<dbReference type="GO" id="GO:0016740">
    <property type="term" value="F:transferase activity"/>
    <property type="evidence" value="ECO:0007669"/>
    <property type="project" value="UniProtKB-KW"/>
</dbReference>
<keyword evidence="2" id="KW-1185">Reference proteome</keyword>
<accession>A0A6N9YGG4</accession>
<sequence length="197" mass="22836">MPFANLEFDVPEGLTAEDFILRPIVAADAELDYAAVMESKDYLRTWEQSSWPEDDFTVAANREDLEKLEHRHANRQAFTYTMMNPAGTECLGCVYVMSSDSPMFAQARITAVANRRWDDYKAAVYFWVRKSRLETAMDRVLLDALRVWFGRDWNLGGHLIVTNEQFTQQVSMIQDTDLQLRFEIEEPGKPGRYLAYD</sequence>
<dbReference type="InterPro" id="IPR016181">
    <property type="entry name" value="Acyl_CoA_acyltransferase"/>
</dbReference>
<reference evidence="1 2" key="1">
    <citation type="submission" date="2020-02" db="EMBL/GenBank/DDBJ databases">
        <authorList>
            <person name="Li X.-J."/>
            <person name="Feng X.-M."/>
        </authorList>
    </citation>
    <scope>NUCLEOTIDE SEQUENCE [LARGE SCALE GENOMIC DNA]</scope>
    <source>
        <strain evidence="1 2">CGMCC 4.7225</strain>
    </source>
</reference>
<dbReference type="RefSeq" id="WP_163815399.1">
    <property type="nucleotide sequence ID" value="NZ_JAAGOB010000001.1"/>
</dbReference>
<name>A0A6N9YGG4_9ACTN</name>
<gene>
    <name evidence="1" type="ORF">G1H11_01685</name>
</gene>
<organism evidence="1 2">
    <name type="scientific">Phytoactinopolyspora alkaliphila</name>
    <dbReference type="NCBI Taxonomy" id="1783498"/>
    <lineage>
        <taxon>Bacteria</taxon>
        <taxon>Bacillati</taxon>
        <taxon>Actinomycetota</taxon>
        <taxon>Actinomycetes</taxon>
        <taxon>Jiangellales</taxon>
        <taxon>Jiangellaceae</taxon>
        <taxon>Phytoactinopolyspora</taxon>
    </lineage>
</organism>
<dbReference type="SUPFAM" id="SSF55729">
    <property type="entry name" value="Acyl-CoA N-acyltransferases (Nat)"/>
    <property type="match status" value="1"/>
</dbReference>
<proteinExistence type="predicted"/>
<dbReference type="Gene3D" id="3.40.630.30">
    <property type="match status" value="1"/>
</dbReference>
<dbReference type="AlphaFoldDB" id="A0A6N9YGG4"/>
<comment type="caution">
    <text evidence="1">The sequence shown here is derived from an EMBL/GenBank/DDBJ whole genome shotgun (WGS) entry which is preliminary data.</text>
</comment>